<gene>
    <name evidence="1" type="ORF">HID58_087108</name>
</gene>
<dbReference type="EMBL" id="JAGKQM010000019">
    <property type="protein sequence ID" value="KAH0858847.1"/>
    <property type="molecule type" value="Genomic_DNA"/>
</dbReference>
<keyword evidence="2" id="KW-1185">Reference proteome</keyword>
<reference evidence="1 2" key="1">
    <citation type="submission" date="2021-05" db="EMBL/GenBank/DDBJ databases">
        <title>Genome Assembly of Synthetic Allotetraploid Brassica napus Reveals Homoeologous Exchanges between Subgenomes.</title>
        <authorList>
            <person name="Davis J.T."/>
        </authorList>
    </citation>
    <scope>NUCLEOTIDE SEQUENCE [LARGE SCALE GENOMIC DNA]</scope>
    <source>
        <strain evidence="2">cv. Da-Ae</strain>
        <tissue evidence="1">Seedling</tissue>
    </source>
</reference>
<comment type="caution">
    <text evidence="1">The sequence shown here is derived from an EMBL/GenBank/DDBJ whole genome shotgun (WGS) entry which is preliminary data.</text>
</comment>
<feature type="non-terminal residue" evidence="1">
    <location>
        <position position="1"/>
    </location>
</feature>
<protein>
    <submittedName>
        <fullName evidence="1">Uncharacterized protein</fullName>
    </submittedName>
</protein>
<sequence>HDLEERERQFLRQSSAKITDNAACSYSGISVPKTFATRYESVGQRTNVGLIDLVARKTQQLSDLNYESHIEKRFLRADVTSFLYPLRTLHYEVRTNTYSRCFLDKNHLVLSKPETLIRFERKCSFRSLEQSINPLVSEPTFNLKAKLINVKVISDEVVSRTEEEDMAIPSKPINRLTSPRWHTTFRGQDLEERERQFLRRSSAKITDNAACSYSEISVPNWDFGETFATRYEISYSIYKLRENHYISEIGSDLVFLFCRATLGRDF</sequence>
<evidence type="ECO:0000313" key="2">
    <source>
        <dbReference type="Proteomes" id="UP000824890"/>
    </source>
</evidence>
<name>A0ABQ7XSH4_BRANA</name>
<proteinExistence type="predicted"/>
<organism evidence="1 2">
    <name type="scientific">Brassica napus</name>
    <name type="common">Rape</name>
    <dbReference type="NCBI Taxonomy" id="3708"/>
    <lineage>
        <taxon>Eukaryota</taxon>
        <taxon>Viridiplantae</taxon>
        <taxon>Streptophyta</taxon>
        <taxon>Embryophyta</taxon>
        <taxon>Tracheophyta</taxon>
        <taxon>Spermatophyta</taxon>
        <taxon>Magnoliopsida</taxon>
        <taxon>eudicotyledons</taxon>
        <taxon>Gunneridae</taxon>
        <taxon>Pentapetalae</taxon>
        <taxon>rosids</taxon>
        <taxon>malvids</taxon>
        <taxon>Brassicales</taxon>
        <taxon>Brassicaceae</taxon>
        <taxon>Brassiceae</taxon>
        <taxon>Brassica</taxon>
    </lineage>
</organism>
<evidence type="ECO:0000313" key="1">
    <source>
        <dbReference type="EMBL" id="KAH0858847.1"/>
    </source>
</evidence>
<dbReference type="Proteomes" id="UP000824890">
    <property type="component" value="Unassembled WGS sequence"/>
</dbReference>
<feature type="non-terminal residue" evidence="1">
    <location>
        <position position="266"/>
    </location>
</feature>
<accession>A0ABQ7XSH4</accession>